<dbReference type="Gramene" id="TraesRN6D0100133900.1">
    <property type="protein sequence ID" value="TraesRN6D0100133900.1"/>
    <property type="gene ID" value="TraesRN6D0100133900"/>
</dbReference>
<dbReference type="Gramene" id="TraesLDM6D03G03662160.1">
    <property type="protein sequence ID" value="TraesLDM6D03G03662160.1.CDS1"/>
    <property type="gene ID" value="TraesLDM6D03G03662160"/>
</dbReference>
<dbReference type="Gramene" id="TraesARI6D03G03624810.1">
    <property type="protein sequence ID" value="TraesARI6D03G03624810.1.CDS1"/>
    <property type="gene ID" value="TraesARI6D03G03624810"/>
</dbReference>
<proteinExistence type="predicted"/>
<organism evidence="2">
    <name type="scientific">Triticum aestivum</name>
    <name type="common">Wheat</name>
    <dbReference type="NCBI Taxonomy" id="4565"/>
    <lineage>
        <taxon>Eukaryota</taxon>
        <taxon>Viridiplantae</taxon>
        <taxon>Streptophyta</taxon>
        <taxon>Embryophyta</taxon>
        <taxon>Tracheophyta</taxon>
        <taxon>Spermatophyta</taxon>
        <taxon>Magnoliopsida</taxon>
        <taxon>Liliopsida</taxon>
        <taxon>Poales</taxon>
        <taxon>Poaceae</taxon>
        <taxon>BOP clade</taxon>
        <taxon>Pooideae</taxon>
        <taxon>Triticodae</taxon>
        <taxon>Triticeae</taxon>
        <taxon>Triticinae</taxon>
        <taxon>Triticum</taxon>
    </lineage>
</organism>
<dbReference type="Gramene" id="TraesCS6D02G058400.1">
    <property type="protein sequence ID" value="TraesCS6D02G058400.1.cds1"/>
    <property type="gene ID" value="TraesCS6D02G058400"/>
</dbReference>
<dbReference type="RefSeq" id="XP_044418105.1">
    <property type="nucleotide sequence ID" value="XM_044562170.1"/>
</dbReference>
<dbReference type="InterPro" id="IPR001810">
    <property type="entry name" value="F-box_dom"/>
</dbReference>
<reference evidence="2" key="1">
    <citation type="submission" date="2018-08" db="EMBL/GenBank/DDBJ databases">
        <authorList>
            <person name="Rossello M."/>
        </authorList>
    </citation>
    <scope>NUCLEOTIDE SEQUENCE [LARGE SCALE GENOMIC DNA]</scope>
    <source>
        <strain evidence="2">cv. Chinese Spring</strain>
    </source>
</reference>
<reference evidence="2" key="2">
    <citation type="submission" date="2018-10" db="UniProtKB">
        <authorList>
            <consortium name="EnsemblPlants"/>
        </authorList>
    </citation>
    <scope>IDENTIFICATION</scope>
</reference>
<dbReference type="InterPro" id="IPR036047">
    <property type="entry name" value="F-box-like_dom_sf"/>
</dbReference>
<dbReference type="Gramene" id="TraesMAC6B03G03434670.1">
    <property type="protein sequence ID" value="TraesMAC6B03G03434670.1.CDS1"/>
    <property type="gene ID" value="TraesMAC6B03G03434670"/>
</dbReference>
<dbReference type="OMA" id="FRAYHRK"/>
<evidence type="ECO:0000313" key="2">
    <source>
        <dbReference type="EnsemblPlants" id="TraesCS6D02G058400.1.cds1"/>
    </source>
</evidence>
<protein>
    <recommendedName>
        <fullName evidence="1">F-box domain-containing protein</fullName>
    </recommendedName>
</protein>
<dbReference type="Gramene" id="TraesCS6D03G0119800.1">
    <property type="protein sequence ID" value="TraesCS6D03G0119800.1.CDS1"/>
    <property type="gene ID" value="TraesCS6D03G0119800"/>
</dbReference>
<dbReference type="Gramene" id="TraesJUL6D03G03691630.1">
    <property type="protein sequence ID" value="TraesJUL6D03G03691630.1.CDS1"/>
    <property type="gene ID" value="TraesJUL6D03G03691630"/>
</dbReference>
<dbReference type="Gramene" id="TraesNOR6D03G03699510.1">
    <property type="protein sequence ID" value="TraesNOR6D03G03699510.1.CDS1"/>
    <property type="gene ID" value="TraesNOR6D03G03699510"/>
</dbReference>
<evidence type="ECO:0000313" key="3">
    <source>
        <dbReference type="Proteomes" id="UP000019116"/>
    </source>
</evidence>
<dbReference type="SUPFAM" id="SSF81383">
    <property type="entry name" value="F-box domain"/>
    <property type="match status" value="1"/>
</dbReference>
<dbReference type="Proteomes" id="UP000019116">
    <property type="component" value="Chromosome 6D"/>
</dbReference>
<feature type="domain" description="F-box" evidence="1">
    <location>
        <begin position="21"/>
        <end position="58"/>
    </location>
</feature>
<dbReference type="Gramene" id="TraesCAD_scaffold_006774_01G000900.1">
    <property type="protein sequence ID" value="TraesCAD_scaffold_006774_01G000900.1"/>
    <property type="gene ID" value="TraesCAD_scaffold_006774_01G000900"/>
</dbReference>
<dbReference type="Gramene" id="TraesROB_scaffold_026591_01G000300.1">
    <property type="protein sequence ID" value="TraesROB_scaffold_026591_01G000300.1"/>
    <property type="gene ID" value="TraesROB_scaffold_026591_01G000300"/>
</dbReference>
<dbReference type="AlphaFoldDB" id="A0A3B6Q9Y1"/>
<gene>
    <name evidence="2" type="primary">LOC123143305</name>
</gene>
<dbReference type="Gene3D" id="1.20.1280.50">
    <property type="match status" value="1"/>
</dbReference>
<dbReference type="Pfam" id="PF12937">
    <property type="entry name" value="F-box-like"/>
    <property type="match status" value="1"/>
</dbReference>
<dbReference type="OrthoDB" id="605328at2759"/>
<dbReference type="PANTHER" id="PTHR32133">
    <property type="entry name" value="OS07G0120400 PROTEIN"/>
    <property type="match status" value="1"/>
</dbReference>
<dbReference type="Gramene" id="TraesWEE_scaffold_022946_01G000300.1">
    <property type="protein sequence ID" value="TraesWEE_scaffold_022946_01G000300.1"/>
    <property type="gene ID" value="TraesWEE_scaffold_022946_01G000300"/>
</dbReference>
<dbReference type="Gramene" id="TraesSYM6D03G03604950.1">
    <property type="protein sequence ID" value="TraesSYM6D03G03604950.1.CDS1"/>
    <property type="gene ID" value="TraesSYM6D03G03604950"/>
</dbReference>
<dbReference type="Gramene" id="TraesSTA6D03G03651640.1">
    <property type="protein sequence ID" value="TraesSTA6D03G03651640.1.CDS1"/>
    <property type="gene ID" value="TraesSTA6D03G03651640"/>
</dbReference>
<accession>A0A3B6Q9Y1</accession>
<keyword evidence="3" id="KW-1185">Reference proteome</keyword>
<dbReference type="Gramene" id="TraesCLE_scaffold_016238_01G000700.1">
    <property type="protein sequence ID" value="TraesCLE_scaffold_016238_01G000700.1"/>
    <property type="gene ID" value="TraesCLE_scaffold_016238_01G000700"/>
</dbReference>
<dbReference type="GeneID" id="123143305"/>
<dbReference type="PANTHER" id="PTHR32133:SF320">
    <property type="entry name" value="F-BOX DOMAIN-CONTAINING PROTEIN"/>
    <property type="match status" value="1"/>
</dbReference>
<name>A0A3B6Q9Y1_WHEAT</name>
<evidence type="ECO:0000259" key="1">
    <source>
        <dbReference type="Pfam" id="PF12937"/>
    </source>
</evidence>
<dbReference type="EnsemblPlants" id="TraesCS6D02G058400.1">
    <property type="protein sequence ID" value="TraesCS6D02G058400.1.cds1"/>
    <property type="gene ID" value="TraesCS6D02G058400"/>
</dbReference>
<sequence>MSSPRHRSRSSAAAPPDDDNLLAEILLRLPPQPSSLPRASAVCKFWRSLASDHGFSRRFRAHHRQNPPLLGWLINNLYEIGFQPTLEAPNRVPEARFSFPIKASSRFWPLGCRHGLVLISRFLQKAAQVKLLVWDPITGDQHLLDIPPGFHSESISAAVLRVPGDIHHFQVVLVGNSDIQSTQAVASVYSSLTDVWDKLISTPLPSEHSGFPTMVYTGMPAVMVGGSF</sequence>